<dbReference type="EMBL" id="LAZR01004197">
    <property type="protein sequence ID" value="KKN10855.1"/>
    <property type="molecule type" value="Genomic_DNA"/>
</dbReference>
<feature type="transmembrane region" description="Helical" evidence="1">
    <location>
        <begin position="36"/>
        <end position="56"/>
    </location>
</feature>
<evidence type="ECO:0000313" key="2">
    <source>
        <dbReference type="EMBL" id="KKN10855.1"/>
    </source>
</evidence>
<gene>
    <name evidence="2" type="ORF">LCGC14_1032310</name>
</gene>
<comment type="caution">
    <text evidence="2">The sequence shown here is derived from an EMBL/GenBank/DDBJ whole genome shotgun (WGS) entry which is preliminary data.</text>
</comment>
<accession>A0A0F9MU82</accession>
<name>A0A0F9MU82_9ZZZZ</name>
<evidence type="ECO:0000256" key="1">
    <source>
        <dbReference type="SAM" id="Phobius"/>
    </source>
</evidence>
<sequence length="82" mass="10317">MYIFIKEWVFPIIMGWALLRILSDAIFNFYYSTVEFYDYVIFMFLVYIIPNLHFYYMKKIYNYVINLERKTEETSILDEFFR</sequence>
<dbReference type="AlphaFoldDB" id="A0A0F9MU82"/>
<keyword evidence="1" id="KW-1133">Transmembrane helix</keyword>
<proteinExistence type="predicted"/>
<feature type="transmembrane region" description="Helical" evidence="1">
    <location>
        <begin position="12"/>
        <end position="30"/>
    </location>
</feature>
<organism evidence="2">
    <name type="scientific">marine sediment metagenome</name>
    <dbReference type="NCBI Taxonomy" id="412755"/>
    <lineage>
        <taxon>unclassified sequences</taxon>
        <taxon>metagenomes</taxon>
        <taxon>ecological metagenomes</taxon>
    </lineage>
</organism>
<keyword evidence="1" id="KW-0812">Transmembrane</keyword>
<reference evidence="2" key="1">
    <citation type="journal article" date="2015" name="Nature">
        <title>Complex archaea that bridge the gap between prokaryotes and eukaryotes.</title>
        <authorList>
            <person name="Spang A."/>
            <person name="Saw J.H."/>
            <person name="Jorgensen S.L."/>
            <person name="Zaremba-Niedzwiedzka K."/>
            <person name="Martijn J."/>
            <person name="Lind A.E."/>
            <person name="van Eijk R."/>
            <person name="Schleper C."/>
            <person name="Guy L."/>
            <person name="Ettema T.J."/>
        </authorList>
    </citation>
    <scope>NUCLEOTIDE SEQUENCE</scope>
</reference>
<keyword evidence="1" id="KW-0472">Membrane</keyword>
<protein>
    <submittedName>
        <fullName evidence="2">Uncharacterized protein</fullName>
    </submittedName>
</protein>